<dbReference type="RefSeq" id="WP_113807713.1">
    <property type="nucleotide sequence ID" value="NZ_QOCW01000027.1"/>
</dbReference>
<evidence type="ECO:0008006" key="3">
    <source>
        <dbReference type="Google" id="ProtNLM"/>
    </source>
</evidence>
<comment type="caution">
    <text evidence="1">The sequence shown here is derived from an EMBL/GenBank/DDBJ whole genome shotgun (WGS) entry which is preliminary data.</text>
</comment>
<protein>
    <recommendedName>
        <fullName evidence="3">YolD-like family protein</fullName>
    </recommendedName>
</protein>
<name>A0A366XT69_9BACI</name>
<keyword evidence="2" id="KW-1185">Reference proteome</keyword>
<proteinExistence type="predicted"/>
<evidence type="ECO:0000313" key="1">
    <source>
        <dbReference type="EMBL" id="RBW67939.1"/>
    </source>
</evidence>
<dbReference type="AlphaFoldDB" id="A0A366XT69"/>
<evidence type="ECO:0000313" key="2">
    <source>
        <dbReference type="Proteomes" id="UP000253314"/>
    </source>
</evidence>
<accession>A0A366XT69</accession>
<dbReference type="OrthoDB" id="2937497at2"/>
<sequence>MILKGLTEKRLVTINYYKDGISQKCKGHILKLNLAEQTIFLKDQQEKILSISLSGILEIS</sequence>
<reference evidence="1 2" key="1">
    <citation type="submission" date="2018-07" db="EMBL/GenBank/DDBJ databases">
        <title>Lottiidibacillus patelloidae gen. nov., sp. nov., isolated from the intestinal tract of a marine limpet and the reclassification of B. taeanensis BH030017T, B. algicola KMM 3737T and B. hwajinpoensis SW-72T as genus Lottiidibacillus.</title>
        <authorList>
            <person name="Liu R."/>
            <person name="Huang Z."/>
        </authorList>
    </citation>
    <scope>NUCLEOTIDE SEQUENCE [LARGE SCALE GENOMIC DNA]</scope>
    <source>
        <strain evidence="1 2">BH030017</strain>
    </source>
</reference>
<dbReference type="EMBL" id="QOCW01000027">
    <property type="protein sequence ID" value="RBW67939.1"/>
    <property type="molecule type" value="Genomic_DNA"/>
</dbReference>
<dbReference type="Proteomes" id="UP000253314">
    <property type="component" value="Unassembled WGS sequence"/>
</dbReference>
<dbReference type="Pfam" id="PF08863">
    <property type="entry name" value="YolD"/>
    <property type="match status" value="1"/>
</dbReference>
<gene>
    <name evidence="1" type="ORF">DS031_19220</name>
</gene>
<organism evidence="1 2">
    <name type="scientific">Bacillus taeanensis</name>
    <dbReference type="NCBI Taxonomy" id="273032"/>
    <lineage>
        <taxon>Bacteria</taxon>
        <taxon>Bacillati</taxon>
        <taxon>Bacillota</taxon>
        <taxon>Bacilli</taxon>
        <taxon>Bacillales</taxon>
        <taxon>Bacillaceae</taxon>
        <taxon>Bacillus</taxon>
    </lineage>
</organism>
<dbReference type="InterPro" id="IPR014962">
    <property type="entry name" value="YolD"/>
</dbReference>